<feature type="compositionally biased region" description="Polar residues" evidence="1">
    <location>
        <begin position="76"/>
        <end position="91"/>
    </location>
</feature>
<evidence type="ECO:0000313" key="3">
    <source>
        <dbReference type="Proteomes" id="UP000756921"/>
    </source>
</evidence>
<sequence length="200" mass="21582">MTLPGLQSKAASPTSDATFQHPHNHTQSKEHSLPKSTASNTDALPIHPHGATDGDMLSNPARHGSDTPPTSPIALSPQSNFHPTSSQSSIAQLDGPQDHRSRTHTYTLPPSLTTPQLRAKPNNHSAKSAYRDLLPYCTADTLLTEQQVVRLSDVAGSLREVVVLAVRARMDERAAGVLREALGEGGARGVVEFWEEEFEI</sequence>
<comment type="caution">
    <text evidence="2">The sequence shown here is derived from an EMBL/GenBank/DDBJ whole genome shotgun (WGS) entry which is preliminary data.</text>
</comment>
<feature type="compositionally biased region" description="Polar residues" evidence="1">
    <location>
        <begin position="104"/>
        <end position="124"/>
    </location>
</feature>
<accession>A0A9P6KR47</accession>
<organism evidence="2 3">
    <name type="scientific">Paraphaeosphaeria minitans</name>
    <dbReference type="NCBI Taxonomy" id="565426"/>
    <lineage>
        <taxon>Eukaryota</taxon>
        <taxon>Fungi</taxon>
        <taxon>Dikarya</taxon>
        <taxon>Ascomycota</taxon>
        <taxon>Pezizomycotina</taxon>
        <taxon>Dothideomycetes</taxon>
        <taxon>Pleosporomycetidae</taxon>
        <taxon>Pleosporales</taxon>
        <taxon>Massarineae</taxon>
        <taxon>Didymosphaeriaceae</taxon>
        <taxon>Paraphaeosphaeria</taxon>
    </lineage>
</organism>
<name>A0A9P6KR47_9PLEO</name>
<reference evidence="2" key="1">
    <citation type="journal article" date="2020" name="Mol. Plant Microbe Interact.">
        <title>Genome Sequence of the Biocontrol Agent Coniothyrium minitans strain Conio (IMI 134523).</title>
        <authorList>
            <person name="Patel D."/>
            <person name="Shittu T.A."/>
            <person name="Baroncelli R."/>
            <person name="Muthumeenakshi S."/>
            <person name="Osborne T.H."/>
            <person name="Janganan T.K."/>
            <person name="Sreenivasaprasad S."/>
        </authorList>
    </citation>
    <scope>NUCLEOTIDE SEQUENCE</scope>
    <source>
        <strain evidence="2">Conio</strain>
    </source>
</reference>
<evidence type="ECO:0000256" key="1">
    <source>
        <dbReference type="SAM" id="MobiDB-lite"/>
    </source>
</evidence>
<evidence type="ECO:0000313" key="2">
    <source>
        <dbReference type="EMBL" id="KAF9735817.1"/>
    </source>
</evidence>
<keyword evidence="3" id="KW-1185">Reference proteome</keyword>
<dbReference type="OrthoDB" id="3791893at2759"/>
<dbReference type="EMBL" id="WJXW01000005">
    <property type="protein sequence ID" value="KAF9735817.1"/>
    <property type="molecule type" value="Genomic_DNA"/>
</dbReference>
<protein>
    <submittedName>
        <fullName evidence="2">Uncharacterized protein</fullName>
    </submittedName>
</protein>
<gene>
    <name evidence="2" type="ORF">PMIN01_05732</name>
</gene>
<dbReference type="Proteomes" id="UP000756921">
    <property type="component" value="Unassembled WGS sequence"/>
</dbReference>
<feature type="compositionally biased region" description="Polar residues" evidence="1">
    <location>
        <begin position="9"/>
        <end position="18"/>
    </location>
</feature>
<feature type="region of interest" description="Disordered" evidence="1">
    <location>
        <begin position="1"/>
        <end position="124"/>
    </location>
</feature>
<dbReference type="AlphaFoldDB" id="A0A9P6KR47"/>
<proteinExistence type="predicted"/>